<dbReference type="EMBL" id="HBKN01008828">
    <property type="protein sequence ID" value="CAE2270770.1"/>
    <property type="molecule type" value="Transcribed_RNA"/>
</dbReference>
<protein>
    <recommendedName>
        <fullName evidence="5">Sister chromatid cohesion protein DCC1</fullName>
    </recommendedName>
</protein>
<dbReference type="GO" id="GO:0031390">
    <property type="term" value="C:Ctf18 RFC-like complex"/>
    <property type="evidence" value="ECO:0007669"/>
    <property type="project" value="InterPro"/>
</dbReference>
<reference evidence="4" key="1">
    <citation type="submission" date="2021-01" db="EMBL/GenBank/DDBJ databases">
        <authorList>
            <person name="Corre E."/>
            <person name="Pelletier E."/>
            <person name="Niang G."/>
            <person name="Scheremetjew M."/>
            <person name="Finn R."/>
            <person name="Kale V."/>
            <person name="Holt S."/>
            <person name="Cochrane G."/>
            <person name="Meng A."/>
            <person name="Brown T."/>
            <person name="Cohen L."/>
        </authorList>
    </citation>
    <scope>NUCLEOTIDE SEQUENCE</scope>
    <source>
        <strain evidence="4">CCMP 2712</strain>
    </source>
</reference>
<dbReference type="GO" id="GO:0006260">
    <property type="term" value="P:DNA replication"/>
    <property type="evidence" value="ECO:0007669"/>
    <property type="project" value="UniProtKB-KW"/>
</dbReference>
<comment type="similarity">
    <text evidence="1">Belongs to the DCC1 family.</text>
</comment>
<evidence type="ECO:0000313" key="4">
    <source>
        <dbReference type="EMBL" id="CAE2270770.1"/>
    </source>
</evidence>
<dbReference type="GO" id="GO:0034088">
    <property type="term" value="P:maintenance of mitotic sister chromatid cohesion"/>
    <property type="evidence" value="ECO:0007669"/>
    <property type="project" value="TreeGrafter"/>
</dbReference>
<organism evidence="4">
    <name type="scientific">Guillardia theta</name>
    <name type="common">Cryptophyte</name>
    <name type="synonym">Cryptomonas phi</name>
    <dbReference type="NCBI Taxonomy" id="55529"/>
    <lineage>
        <taxon>Eukaryota</taxon>
        <taxon>Cryptophyceae</taxon>
        <taxon>Pyrenomonadales</taxon>
        <taxon>Geminigeraceae</taxon>
        <taxon>Guillardia</taxon>
    </lineage>
</organism>
<feature type="compositionally biased region" description="Basic and acidic residues" evidence="3">
    <location>
        <begin position="142"/>
        <end position="155"/>
    </location>
</feature>
<evidence type="ECO:0000256" key="1">
    <source>
        <dbReference type="ARBA" id="ARBA00007017"/>
    </source>
</evidence>
<evidence type="ECO:0000256" key="3">
    <source>
        <dbReference type="SAM" id="MobiDB-lite"/>
    </source>
</evidence>
<sequence>MLRWRGRENDMVEELPKNDGAFSLLQLPKELYEKISSDSEVVFKFVGRDDEEAVLITEDKTYSVRKGETSNMQILIHSSMDEMLARHNKENRQIDDECSSCTNAIVNVMSQFELSITKPRLRNLPAYLSRYEYEGPDVDENSSEKEKSRRLSRKDLESMLQASPKEIEEELDKLGALEIDGKMCLMSQVYESQLMTLFLSTAVLNSWDFNSVTLEQCLSASDLSEYPIHVITKFFKKYTQPIESNMEIDSFEKTPRKLDINALALFRADELLSKISPSVRFTVEEFITAWTTMLPAGTTVNMDMLRGKAIAENKGGQSFVKRFHSEDLSMDVKQRFKQIFQQNSFWTRADLLPYLEGIVGPGATADQLLLKHARMNRQTGPSGEEIRTYSARY</sequence>
<evidence type="ECO:0008006" key="5">
    <source>
        <dbReference type="Google" id="ProtNLM"/>
    </source>
</evidence>
<dbReference type="Pfam" id="PF09724">
    <property type="entry name" value="Dcc1"/>
    <property type="match status" value="1"/>
</dbReference>
<dbReference type="GO" id="GO:0000785">
    <property type="term" value="C:chromatin"/>
    <property type="evidence" value="ECO:0007669"/>
    <property type="project" value="TreeGrafter"/>
</dbReference>
<keyword evidence="2" id="KW-0235">DNA replication</keyword>
<dbReference type="PANTHER" id="PTHR13395:SF6">
    <property type="entry name" value="SISTER CHROMATID COHESION PROTEIN DCC1"/>
    <property type="match status" value="1"/>
</dbReference>
<dbReference type="InterPro" id="IPR019128">
    <property type="entry name" value="Dcc1"/>
</dbReference>
<proteinExistence type="inferred from homology"/>
<dbReference type="AlphaFoldDB" id="A0A7S4JQF9"/>
<dbReference type="GO" id="GO:0000775">
    <property type="term" value="C:chromosome, centromeric region"/>
    <property type="evidence" value="ECO:0007669"/>
    <property type="project" value="TreeGrafter"/>
</dbReference>
<accession>A0A7S4JQF9</accession>
<feature type="region of interest" description="Disordered" evidence="3">
    <location>
        <begin position="135"/>
        <end position="155"/>
    </location>
</feature>
<name>A0A7S4JQF9_GUITH</name>
<dbReference type="PANTHER" id="PTHR13395">
    <property type="entry name" value="SISTER CHROMATID COHESION PROTEIN DCC1-RELATED"/>
    <property type="match status" value="1"/>
</dbReference>
<gene>
    <name evidence="4" type="ORF">GTHE00462_LOCUS6931</name>
</gene>
<evidence type="ECO:0000256" key="2">
    <source>
        <dbReference type="ARBA" id="ARBA00022705"/>
    </source>
</evidence>